<feature type="chain" id="PRO_5003670557" description="Xaa-Pro aminopeptidase" evidence="6">
    <location>
        <begin position="21"/>
        <end position="618"/>
    </location>
</feature>
<dbReference type="Gene3D" id="3.90.230.10">
    <property type="entry name" value="Creatinase/methionine aminopeptidase superfamily"/>
    <property type="match status" value="1"/>
</dbReference>
<comment type="similarity">
    <text evidence="2">Belongs to the peptidase M24B family.</text>
</comment>
<dbReference type="InterPro" id="IPR000994">
    <property type="entry name" value="Pept_M24"/>
</dbReference>
<proteinExistence type="inferred from homology"/>
<dbReference type="GO" id="GO:0005737">
    <property type="term" value="C:cytoplasm"/>
    <property type="evidence" value="ECO:0007669"/>
    <property type="project" value="UniProtKB-ARBA"/>
</dbReference>
<dbReference type="GO" id="GO:0016787">
    <property type="term" value="F:hydrolase activity"/>
    <property type="evidence" value="ECO:0007669"/>
    <property type="project" value="UniProtKB-KW"/>
</dbReference>
<dbReference type="Proteomes" id="UP000002872">
    <property type="component" value="Unassembled WGS sequence"/>
</dbReference>
<dbReference type="InterPro" id="IPR000587">
    <property type="entry name" value="Creatinase_N"/>
</dbReference>
<sequence>MKQFVYIIFLIIIHRMYTAAHKEEIEGKPMEDMNLSKDIPKEERISALRKVLAKKNVGGCVLYRRDPHLNEYVHPHYEHIAWLTGFTGSNATLLVLPDTAYLYTDGRYFIQAEKQLPKDVLLSRMGTDPTISQRLAECNGTIGINAQDITQEEHEKHFKNLPESVEIDILNEDIIDQLWSTRPKIEPGYLEVMGHQESVGNKLKKIRSEMKKNKEMRSMSAPFDMVIISDMDEIAWATNLRGSDIPMSRLFYSFLIVQEEGAILFTDASLTTEVPDVVIRPYADFYRYISEISDKCIGISSNTNYQILCTIVEENNVGDFDGILNLKAIKTEAEIKGFEEANKRDAVYLCMLFGEIKKNLAEGSSVGEKDVADRLLELKKEDPEFIVPSFETISGYGENGAIIHYAPEDNTTKLSTDSLFLIDSGSQYTMGTTDITRTVCFGKPTDQQKRDYTALIKGHIDLETTKFSEKTALGALSIIVRKHVWDENIDYAHSTGHGVGFGLNVHEGPQTLDSSSRVKALPGMNITIEPGIYREGKYGLRHENLAVVEKYKKTKGFLQLRNITPVPLHLDLIDTEILSPQEIEYINKQSKNIQHMLKPLLLHHKDGLAWLVENTRDL</sequence>
<accession>I3EKC2</accession>
<dbReference type="InterPro" id="IPR036005">
    <property type="entry name" value="Creatinase/aminopeptidase-like"/>
</dbReference>
<dbReference type="FunFam" id="3.90.230.10:FF:000007">
    <property type="entry name" value="Xaa-Pro aminopeptidase P"/>
    <property type="match status" value="1"/>
</dbReference>
<dbReference type="Pfam" id="PF00557">
    <property type="entry name" value="Peptidase_M24"/>
    <property type="match status" value="1"/>
</dbReference>
<evidence type="ECO:0000256" key="3">
    <source>
        <dbReference type="ARBA" id="ARBA00022723"/>
    </source>
</evidence>
<gene>
    <name evidence="10" type="ORF">NEQG_00439</name>
</gene>
<keyword evidence="6" id="KW-0732">Signal</keyword>
<dbReference type="VEuPathDB" id="MicrosporidiaDB:NEQG_00439"/>
<dbReference type="InterPro" id="IPR029149">
    <property type="entry name" value="Creatin/AminoP/Spt16_N"/>
</dbReference>
<dbReference type="FunCoup" id="I3EKC2">
    <property type="interactions" value="153"/>
</dbReference>
<comment type="cofactor">
    <cofactor evidence="1">
        <name>Mn(2+)</name>
        <dbReference type="ChEBI" id="CHEBI:29035"/>
    </cofactor>
</comment>
<evidence type="ECO:0000256" key="6">
    <source>
        <dbReference type="SAM" id="SignalP"/>
    </source>
</evidence>
<keyword evidence="4" id="KW-0378">Hydrolase</keyword>
<evidence type="ECO:0000256" key="2">
    <source>
        <dbReference type="ARBA" id="ARBA00008766"/>
    </source>
</evidence>
<feature type="signal peptide" evidence="6">
    <location>
        <begin position="1"/>
        <end position="20"/>
    </location>
</feature>
<name>I3EKC2_NEMP3</name>
<feature type="domain" description="Peptidase M24 C-terminal" evidence="9">
    <location>
        <begin position="556"/>
        <end position="617"/>
    </location>
</feature>
<organism evidence="10 11">
    <name type="scientific">Nematocida parisii (strain ERTm3)</name>
    <name type="common">Nematode killer fungus</name>
    <dbReference type="NCBI Taxonomy" id="935791"/>
    <lineage>
        <taxon>Eukaryota</taxon>
        <taxon>Fungi</taxon>
        <taxon>Fungi incertae sedis</taxon>
        <taxon>Microsporidia</taxon>
        <taxon>Nematocida</taxon>
    </lineage>
</organism>
<evidence type="ECO:0008006" key="12">
    <source>
        <dbReference type="Google" id="ProtNLM"/>
    </source>
</evidence>
<dbReference type="Pfam" id="PF16188">
    <property type="entry name" value="Peptidase_M24_C"/>
    <property type="match status" value="1"/>
</dbReference>
<dbReference type="HOGENOM" id="CLU_011781_2_4_1"/>
<keyword evidence="11" id="KW-1185">Reference proteome</keyword>
<dbReference type="SUPFAM" id="SSF55920">
    <property type="entry name" value="Creatinase/aminopeptidase"/>
    <property type="match status" value="1"/>
</dbReference>
<dbReference type="PANTHER" id="PTHR43763">
    <property type="entry name" value="XAA-PRO AMINOPEPTIDASE 1"/>
    <property type="match status" value="1"/>
</dbReference>
<feature type="domain" description="Peptidase M24" evidence="7">
    <location>
        <begin position="339"/>
        <end position="549"/>
    </location>
</feature>
<evidence type="ECO:0000313" key="11">
    <source>
        <dbReference type="Proteomes" id="UP000002872"/>
    </source>
</evidence>
<dbReference type="OMA" id="EPGMILS"/>
<dbReference type="Pfam" id="PF16189">
    <property type="entry name" value="Creatinase_N_2"/>
    <property type="match status" value="1"/>
</dbReference>
<evidence type="ECO:0000259" key="8">
    <source>
        <dbReference type="Pfam" id="PF01321"/>
    </source>
</evidence>
<dbReference type="Gene3D" id="3.40.350.10">
    <property type="entry name" value="Creatinase/prolidase N-terminal domain"/>
    <property type="match status" value="2"/>
</dbReference>
<evidence type="ECO:0000259" key="9">
    <source>
        <dbReference type="Pfam" id="PF16188"/>
    </source>
</evidence>
<evidence type="ECO:0000256" key="5">
    <source>
        <dbReference type="ARBA" id="ARBA00023211"/>
    </source>
</evidence>
<dbReference type="InParanoid" id="I3EKC2"/>
<dbReference type="EMBL" id="GL870876">
    <property type="protein sequence ID" value="EIJ89669.1"/>
    <property type="molecule type" value="Genomic_DNA"/>
</dbReference>
<reference evidence="10" key="1">
    <citation type="submission" date="2011-01" db="EMBL/GenBank/DDBJ databases">
        <title>The Genome Sequence of Nematocida parisii strain ERTm3.</title>
        <authorList>
            <consortium name="The Broad Institute Genome Sequencing Platform"/>
            <consortium name="The Broad Institute Genome Sequencing Center for Infectious Disease"/>
            <person name="Cuomo C."/>
            <person name="Troemel E."/>
            <person name="Young S.K."/>
            <person name="Zeng Q."/>
            <person name="Gargeya S."/>
            <person name="Fitzgerald M."/>
            <person name="Haas B."/>
            <person name="Abouelleil A."/>
            <person name="Alvarado L."/>
            <person name="Arachchi H.M."/>
            <person name="Berlin A."/>
            <person name="Chapman S.B."/>
            <person name="Gearin G."/>
            <person name="Goldberg J."/>
            <person name="Griggs A."/>
            <person name="Gujja S."/>
            <person name="Hansen M."/>
            <person name="Heiman D."/>
            <person name="Howarth C."/>
            <person name="Larimer J."/>
            <person name="Lui A."/>
            <person name="MacDonald P.J.P."/>
            <person name="McCowen C."/>
            <person name="Montmayeur A."/>
            <person name="Murphy C."/>
            <person name="Neiman D."/>
            <person name="Pearson M."/>
            <person name="Priest M."/>
            <person name="Roberts A."/>
            <person name="Saif S."/>
            <person name="Shea T."/>
            <person name="Sisk P."/>
            <person name="Stolte C."/>
            <person name="Sykes S."/>
            <person name="Wortman J."/>
            <person name="Nusbaum C."/>
            <person name="Birren B."/>
        </authorList>
    </citation>
    <scope>NUCLEOTIDE SEQUENCE</scope>
    <source>
        <strain evidence="10">ERTm3</strain>
    </source>
</reference>
<dbReference type="STRING" id="935791.I3EKC2"/>
<dbReference type="SUPFAM" id="SSF53092">
    <property type="entry name" value="Creatinase/prolidase N-terminal domain"/>
    <property type="match status" value="1"/>
</dbReference>
<evidence type="ECO:0000256" key="1">
    <source>
        <dbReference type="ARBA" id="ARBA00001936"/>
    </source>
</evidence>
<keyword evidence="3" id="KW-0479">Metal-binding</keyword>
<dbReference type="InterPro" id="IPR032416">
    <property type="entry name" value="Peptidase_M24_C"/>
</dbReference>
<evidence type="ECO:0000313" key="10">
    <source>
        <dbReference type="EMBL" id="EIJ89669.1"/>
    </source>
</evidence>
<dbReference type="AlphaFoldDB" id="I3EKC2"/>
<evidence type="ECO:0000259" key="7">
    <source>
        <dbReference type="Pfam" id="PF00557"/>
    </source>
</evidence>
<feature type="domain" description="Creatinase N-terminal" evidence="8">
    <location>
        <begin position="44"/>
        <end position="164"/>
    </location>
</feature>
<evidence type="ECO:0000256" key="4">
    <source>
        <dbReference type="ARBA" id="ARBA00022801"/>
    </source>
</evidence>
<dbReference type="InterPro" id="IPR050422">
    <property type="entry name" value="X-Pro_aminopeptidase_P"/>
</dbReference>
<dbReference type="GO" id="GO:0046872">
    <property type="term" value="F:metal ion binding"/>
    <property type="evidence" value="ECO:0007669"/>
    <property type="project" value="UniProtKB-KW"/>
</dbReference>
<dbReference type="OrthoDB" id="9995434at2759"/>
<keyword evidence="5" id="KW-0464">Manganese</keyword>
<protein>
    <recommendedName>
        <fullName evidence="12">Xaa-Pro aminopeptidase</fullName>
    </recommendedName>
</protein>
<dbReference type="Pfam" id="PF01321">
    <property type="entry name" value="Creatinase_N"/>
    <property type="match status" value="1"/>
</dbReference>
<dbReference type="PANTHER" id="PTHR43763:SF6">
    <property type="entry name" value="XAA-PRO AMINOPEPTIDASE 1"/>
    <property type="match status" value="1"/>
</dbReference>